<reference evidence="1" key="1">
    <citation type="submission" date="2018-05" db="EMBL/GenBank/DDBJ databases">
        <authorList>
            <person name="Lanie J.A."/>
            <person name="Ng W.-L."/>
            <person name="Kazmierczak K.M."/>
            <person name="Andrzejewski T.M."/>
            <person name="Davidsen T.M."/>
            <person name="Wayne K.J."/>
            <person name="Tettelin H."/>
            <person name="Glass J.I."/>
            <person name="Rusch D."/>
            <person name="Podicherti R."/>
            <person name="Tsui H.-C.T."/>
            <person name="Winkler M.E."/>
        </authorList>
    </citation>
    <scope>NUCLEOTIDE SEQUENCE</scope>
</reference>
<dbReference type="EMBL" id="UINC01012313">
    <property type="protein sequence ID" value="SVA53850.1"/>
    <property type="molecule type" value="Genomic_DNA"/>
</dbReference>
<name>A0A381WMX3_9ZZZZ</name>
<proteinExistence type="predicted"/>
<organism evidence="1">
    <name type="scientific">marine metagenome</name>
    <dbReference type="NCBI Taxonomy" id="408172"/>
    <lineage>
        <taxon>unclassified sequences</taxon>
        <taxon>metagenomes</taxon>
        <taxon>ecological metagenomes</taxon>
    </lineage>
</organism>
<sequence>RGANSRSGARRSCGHTASPSEAVTKNACRRALFGFTSLGVGEELTCINSTLISSGITLSIGRSICPEGA</sequence>
<gene>
    <name evidence="1" type="ORF">METZ01_LOCUS106704</name>
</gene>
<accession>A0A381WMX3</accession>
<dbReference type="AlphaFoldDB" id="A0A381WMX3"/>
<feature type="non-terminal residue" evidence="1">
    <location>
        <position position="1"/>
    </location>
</feature>
<protein>
    <submittedName>
        <fullName evidence="1">Uncharacterized protein</fullName>
    </submittedName>
</protein>
<evidence type="ECO:0000313" key="1">
    <source>
        <dbReference type="EMBL" id="SVA53850.1"/>
    </source>
</evidence>